<evidence type="ECO:0000256" key="6">
    <source>
        <dbReference type="ARBA" id="ARBA00022889"/>
    </source>
</evidence>
<dbReference type="GO" id="GO:0033627">
    <property type="term" value="P:cell adhesion mediated by integrin"/>
    <property type="evidence" value="ECO:0007669"/>
    <property type="project" value="TreeGrafter"/>
</dbReference>
<dbReference type="InterPro" id="IPR028994">
    <property type="entry name" value="Integrin_alpha_N"/>
</dbReference>
<keyword evidence="5" id="KW-0677">Repeat</keyword>
<feature type="repeat" description="FG-GAP" evidence="12">
    <location>
        <begin position="388"/>
        <end position="450"/>
    </location>
</feature>
<keyword evidence="10 13" id="KW-0675">Receptor</keyword>
<keyword evidence="6 13" id="KW-0130">Cell adhesion</keyword>
<comment type="caution">
    <text evidence="17">The sequence shown here is derived from an EMBL/GenBank/DDBJ whole genome shotgun (WGS) entry which is preliminary data.</text>
</comment>
<evidence type="ECO:0000256" key="1">
    <source>
        <dbReference type="ARBA" id="ARBA00004479"/>
    </source>
</evidence>
<evidence type="ECO:0000256" key="9">
    <source>
        <dbReference type="ARBA" id="ARBA00023136"/>
    </source>
</evidence>
<dbReference type="SMART" id="SM00191">
    <property type="entry name" value="Int_alpha"/>
    <property type="match status" value="5"/>
</dbReference>
<evidence type="ECO:0000313" key="17">
    <source>
        <dbReference type="EMBL" id="GCC28559.1"/>
    </source>
</evidence>
<dbReference type="InterPro" id="IPR048285">
    <property type="entry name" value="Integrin_alpha_Ig-like_2"/>
</dbReference>
<keyword evidence="18" id="KW-1185">Reference proteome</keyword>
<protein>
    <submittedName>
        <fullName evidence="17">Uncharacterized protein</fullName>
    </submittedName>
</protein>
<dbReference type="PROSITE" id="PS51470">
    <property type="entry name" value="FG_GAP"/>
    <property type="match status" value="3"/>
</dbReference>
<feature type="repeat" description="FG-GAP" evidence="12">
    <location>
        <begin position="265"/>
        <end position="324"/>
    </location>
</feature>
<dbReference type="AlphaFoldDB" id="A0A401SDS5"/>
<dbReference type="GO" id="GO:0007160">
    <property type="term" value="P:cell-matrix adhesion"/>
    <property type="evidence" value="ECO:0007669"/>
    <property type="project" value="TreeGrafter"/>
</dbReference>
<evidence type="ECO:0000256" key="11">
    <source>
        <dbReference type="ARBA" id="ARBA00023180"/>
    </source>
</evidence>
<dbReference type="PANTHER" id="PTHR23220:SF78">
    <property type="entry name" value="INTEGRIN ALPHA-4"/>
    <property type="match status" value="1"/>
</dbReference>
<dbReference type="PANTHER" id="PTHR23220">
    <property type="entry name" value="INTEGRIN ALPHA"/>
    <property type="match status" value="1"/>
</dbReference>
<dbReference type="InterPro" id="IPR013649">
    <property type="entry name" value="Integrin_alpha_Ig-like_1"/>
</dbReference>
<dbReference type="Pfam" id="PF20806">
    <property type="entry name" value="Integrin_A_Ig_3"/>
    <property type="match status" value="1"/>
</dbReference>
<dbReference type="SUPFAM" id="SSF69318">
    <property type="entry name" value="Integrin alpha N-terminal domain"/>
    <property type="match status" value="1"/>
</dbReference>
<dbReference type="InterPro" id="IPR000413">
    <property type="entry name" value="Integrin_alpha"/>
</dbReference>
<dbReference type="PRINTS" id="PR01185">
    <property type="entry name" value="INTEGRINA"/>
</dbReference>
<dbReference type="Proteomes" id="UP000287033">
    <property type="component" value="Unassembled WGS sequence"/>
</dbReference>
<dbReference type="Gene3D" id="2.130.10.130">
    <property type="entry name" value="Integrin alpha, N-terminal"/>
    <property type="match status" value="1"/>
</dbReference>
<dbReference type="Gene3D" id="2.60.40.1460">
    <property type="entry name" value="Integrin domains. Chain A, domain 2"/>
    <property type="match status" value="1"/>
</dbReference>
<evidence type="ECO:0000256" key="7">
    <source>
        <dbReference type="ARBA" id="ARBA00022989"/>
    </source>
</evidence>
<dbReference type="InterPro" id="IPR013519">
    <property type="entry name" value="Int_alpha_beta-p"/>
</dbReference>
<comment type="similarity">
    <text evidence="2 13">Belongs to the integrin alpha chain family.</text>
</comment>
<dbReference type="Pfam" id="PF08441">
    <property type="entry name" value="Integrin_A_Ig_1"/>
    <property type="match status" value="1"/>
</dbReference>
<gene>
    <name evidence="17" type="ORF">chiPu_0006990</name>
</gene>
<reference evidence="17 18" key="1">
    <citation type="journal article" date="2018" name="Nat. Ecol. Evol.">
        <title>Shark genomes provide insights into elasmobranch evolution and the origin of vertebrates.</title>
        <authorList>
            <person name="Hara Y"/>
            <person name="Yamaguchi K"/>
            <person name="Onimaru K"/>
            <person name="Kadota M"/>
            <person name="Koyanagi M"/>
            <person name="Keeley SD"/>
            <person name="Tatsumi K"/>
            <person name="Tanaka K"/>
            <person name="Motone F"/>
            <person name="Kageyama Y"/>
            <person name="Nozu R"/>
            <person name="Adachi N"/>
            <person name="Nishimura O"/>
            <person name="Nakagawa R"/>
            <person name="Tanegashima C"/>
            <person name="Kiyatake I"/>
            <person name="Matsumoto R"/>
            <person name="Murakumo K"/>
            <person name="Nishida K"/>
            <person name="Terakita A"/>
            <person name="Kuratani S"/>
            <person name="Sato K"/>
            <person name="Hyodo S Kuraku.S."/>
        </authorList>
    </citation>
    <scope>NUCLEOTIDE SEQUENCE [LARGE SCALE GENOMIC DNA]</scope>
</reference>
<keyword evidence="3 13" id="KW-0812">Transmembrane</keyword>
<keyword evidence="9 13" id="KW-0472">Membrane</keyword>
<evidence type="ECO:0000313" key="18">
    <source>
        <dbReference type="Proteomes" id="UP000287033"/>
    </source>
</evidence>
<evidence type="ECO:0000259" key="14">
    <source>
        <dbReference type="Pfam" id="PF08441"/>
    </source>
</evidence>
<feature type="repeat" description="FG-GAP" evidence="12">
    <location>
        <begin position="326"/>
        <end position="384"/>
    </location>
</feature>
<dbReference type="STRING" id="137246.A0A401SDS5"/>
<evidence type="ECO:0000256" key="3">
    <source>
        <dbReference type="ARBA" id="ARBA00022692"/>
    </source>
</evidence>
<feature type="domain" description="Integrin alpha second immunoglobulin-like" evidence="15">
    <location>
        <begin position="595"/>
        <end position="741"/>
    </location>
</feature>
<dbReference type="SUPFAM" id="SSF69179">
    <property type="entry name" value="Integrin domains"/>
    <property type="match status" value="3"/>
</dbReference>
<evidence type="ECO:0000256" key="13">
    <source>
        <dbReference type="RuleBase" id="RU003762"/>
    </source>
</evidence>
<dbReference type="Gene3D" id="2.60.40.1510">
    <property type="entry name" value="ntegrin, alpha v. Chain A, domain 3"/>
    <property type="match status" value="1"/>
</dbReference>
<dbReference type="GO" id="GO:0098609">
    <property type="term" value="P:cell-cell adhesion"/>
    <property type="evidence" value="ECO:0007669"/>
    <property type="project" value="TreeGrafter"/>
</dbReference>
<dbReference type="InterPro" id="IPR013517">
    <property type="entry name" value="FG-GAP"/>
</dbReference>
<dbReference type="Pfam" id="PF01839">
    <property type="entry name" value="FG-GAP"/>
    <property type="match status" value="2"/>
</dbReference>
<dbReference type="InterPro" id="IPR048286">
    <property type="entry name" value="Integrin_alpha_Ig-like_3"/>
</dbReference>
<evidence type="ECO:0000259" key="15">
    <source>
        <dbReference type="Pfam" id="PF20805"/>
    </source>
</evidence>
<feature type="domain" description="Integrin alpha third immunoglobulin-like" evidence="16">
    <location>
        <begin position="783"/>
        <end position="919"/>
    </location>
</feature>
<organism evidence="17 18">
    <name type="scientific">Chiloscyllium punctatum</name>
    <name type="common">Brownbanded bambooshark</name>
    <name type="synonym">Hemiscyllium punctatum</name>
    <dbReference type="NCBI Taxonomy" id="137246"/>
    <lineage>
        <taxon>Eukaryota</taxon>
        <taxon>Metazoa</taxon>
        <taxon>Chordata</taxon>
        <taxon>Craniata</taxon>
        <taxon>Vertebrata</taxon>
        <taxon>Chondrichthyes</taxon>
        <taxon>Elasmobranchii</taxon>
        <taxon>Galeomorphii</taxon>
        <taxon>Galeoidea</taxon>
        <taxon>Orectolobiformes</taxon>
        <taxon>Hemiscylliidae</taxon>
        <taxon>Chiloscyllium</taxon>
    </lineage>
</organism>
<dbReference type="Pfam" id="PF20805">
    <property type="entry name" value="Integrin_A_Ig_2"/>
    <property type="match status" value="1"/>
</dbReference>
<evidence type="ECO:0000256" key="12">
    <source>
        <dbReference type="PROSITE-ProRule" id="PRU00803"/>
    </source>
</evidence>
<dbReference type="InterPro" id="IPR032695">
    <property type="entry name" value="Integrin_dom_sf"/>
</dbReference>
<dbReference type="EMBL" id="BEZZ01000211">
    <property type="protein sequence ID" value="GCC28559.1"/>
    <property type="molecule type" value="Genomic_DNA"/>
</dbReference>
<evidence type="ECO:0000256" key="8">
    <source>
        <dbReference type="ARBA" id="ARBA00023037"/>
    </source>
</evidence>
<accession>A0A401SDS5</accession>
<dbReference type="Gene3D" id="2.60.40.1530">
    <property type="entry name" value="ntegrin, alpha v. Chain A, domain 4"/>
    <property type="match status" value="1"/>
</dbReference>
<sequence>MRRERTGTLYNLDSENPVLVKGPARTLFGYSVLLHSYRDEKWCVVGAPKANTSFSDTVSPGIIYKCRIDHNANQTCEELHLGIPEGKSCGPNCKEEKDNQWLGVSLSRQPKKEGYILACAHRWKNVYDKASDKRPLGLCFKIPTDLQPSQDLPLIPCFREWRWNDNEKGRCQAGIASFLTEELIIMGAPGSRFWTGTVAVKNEKTDSLLFYKDDENIVQYGSYLGYAVSAGHFTSPNSTEIVGGAPQQELTGQVYIFEQHEQTLKIIFTAKGKMLGSYFGSSVCAVDLNSDGLSDLLVGAPMYSIIREEGRVYVYLNTGLGVMKELAMELVGRNSYAARFGEAIVDLGDINDDGHADIAIGAPQEEDQQGAIYIYNGNEEGILSIFSQRIHGLQINNALRAFGQSISGGIDIDNNGYSDVAVGAFMSDTVVLLRSRPVVVLDAFLQLPPSINRTKMECFENGKPVVCINVSVCFSNKGKKIPGHIVLLYNISTDVKRRNGFPSRFNLISDGNLTTSSGKIALYHNIIKCNTHQALMRRDVRDILTPVYFEVSYSLEKHITKNELTDAFRPLQPVLQKTGNQTNEVKNKTYFERYCAFENCSANLQVSGKLLLTGSQVNKSYLAVQEAKKVILNVLLFNAGDDAYSTTLIVKFPKDLHFIKIVEVVEKHVMCNIVSDEHSTSLECSIGHLYLDFLSKVELNFFLDASSFTRAEEDIVITVNATCENEESLELLEDNFITLNMPLKYEVNVALHGSVYPPSFLYEGVTDDDTMTFTFNDPPCTYQNVSYSFQVTNMGNSIVPGLELQITQPNTLRTNDFKLFEILDVKTDQGECQFEHYVENCAEMQNVTIFHQAFNFFKKLGRKVLSCFRHGISCLSITCQLGDIEHGRAVSIHVAMRLNYAFLASDSAASTIFTTEAVASSGQNPKVIEKGGGTSITVIMEAIYNTKPKFKVAVLTFGLSLLLGILILATCIFMFCKVNSFTLQSLAKKLKQSAGKIEQI</sequence>
<dbReference type="OrthoDB" id="5317514at2759"/>
<dbReference type="GO" id="GO:0007229">
    <property type="term" value="P:integrin-mediated signaling pathway"/>
    <property type="evidence" value="ECO:0007669"/>
    <property type="project" value="UniProtKB-KW"/>
</dbReference>
<keyword evidence="4" id="KW-0732">Signal</keyword>
<evidence type="ECO:0000256" key="2">
    <source>
        <dbReference type="ARBA" id="ARBA00008054"/>
    </source>
</evidence>
<keyword evidence="7 13" id="KW-1133">Transmembrane helix</keyword>
<dbReference type="GO" id="GO:0009897">
    <property type="term" value="C:external side of plasma membrane"/>
    <property type="evidence" value="ECO:0007669"/>
    <property type="project" value="TreeGrafter"/>
</dbReference>
<dbReference type="GO" id="GO:0005178">
    <property type="term" value="F:integrin binding"/>
    <property type="evidence" value="ECO:0007669"/>
    <property type="project" value="TreeGrafter"/>
</dbReference>
<dbReference type="OMA" id="HVVKLEC"/>
<evidence type="ECO:0000259" key="16">
    <source>
        <dbReference type="Pfam" id="PF20806"/>
    </source>
</evidence>
<evidence type="ECO:0000256" key="10">
    <source>
        <dbReference type="ARBA" id="ARBA00023170"/>
    </source>
</evidence>
<keyword evidence="11" id="KW-0325">Glycoprotein</keyword>
<feature type="transmembrane region" description="Helical" evidence="13">
    <location>
        <begin position="952"/>
        <end position="976"/>
    </location>
</feature>
<evidence type="ECO:0000256" key="4">
    <source>
        <dbReference type="ARBA" id="ARBA00022729"/>
    </source>
</evidence>
<keyword evidence="8 13" id="KW-0401">Integrin</keyword>
<proteinExistence type="inferred from homology"/>
<dbReference type="GO" id="GO:0008305">
    <property type="term" value="C:integrin complex"/>
    <property type="evidence" value="ECO:0007669"/>
    <property type="project" value="InterPro"/>
</dbReference>
<feature type="domain" description="Integrin alpha first immunoglubulin-like" evidence="14">
    <location>
        <begin position="435"/>
        <end position="593"/>
    </location>
</feature>
<name>A0A401SDS5_CHIPU</name>
<evidence type="ECO:0000256" key="5">
    <source>
        <dbReference type="ARBA" id="ARBA00022737"/>
    </source>
</evidence>
<comment type="subcellular location">
    <subcellularLocation>
        <location evidence="1 13">Membrane</location>
        <topology evidence="1 13">Single-pass type I membrane protein</topology>
    </subcellularLocation>
</comment>